<dbReference type="EMBL" id="BMWV01000028">
    <property type="protein sequence ID" value="GGY69872.1"/>
    <property type="molecule type" value="Genomic_DNA"/>
</dbReference>
<reference evidence="1" key="1">
    <citation type="journal article" date="2014" name="Int. J. Syst. Evol. Microbiol.">
        <title>Complete genome sequence of Corynebacterium casei LMG S-19264T (=DSM 44701T), isolated from a smear-ripened cheese.</title>
        <authorList>
            <consortium name="US DOE Joint Genome Institute (JGI-PGF)"/>
            <person name="Walter F."/>
            <person name="Albersmeier A."/>
            <person name="Kalinowski J."/>
            <person name="Ruckert C."/>
        </authorList>
    </citation>
    <scope>NUCLEOTIDE SEQUENCE</scope>
    <source>
        <strain evidence="1">KCTC 12343</strain>
    </source>
</reference>
<reference evidence="1" key="2">
    <citation type="submission" date="2022-12" db="EMBL/GenBank/DDBJ databases">
        <authorList>
            <person name="Sun Q."/>
            <person name="Kim S."/>
        </authorList>
    </citation>
    <scope>NUCLEOTIDE SEQUENCE</scope>
    <source>
        <strain evidence="1">KCTC 12343</strain>
    </source>
</reference>
<dbReference type="AlphaFoldDB" id="A0AA88C6C1"/>
<protein>
    <recommendedName>
        <fullName evidence="3">Lipoprotein</fullName>
    </recommendedName>
</protein>
<evidence type="ECO:0008006" key="3">
    <source>
        <dbReference type="Google" id="ProtNLM"/>
    </source>
</evidence>
<sequence>MTMCEALPTNNAIYFCATTLTSANIRMAMKNILSIAGILLCLVACSSSGPVQTGADTYMITKQSAGGLAVPGARVKAEIIGEANQFCAKSGKRIELLSATSQNAIPFARMSSAEINFKCV</sequence>
<organism evidence="1 2">
    <name type="scientific">Pseudoduganella albidiflava</name>
    <dbReference type="NCBI Taxonomy" id="321983"/>
    <lineage>
        <taxon>Bacteria</taxon>
        <taxon>Pseudomonadati</taxon>
        <taxon>Pseudomonadota</taxon>
        <taxon>Betaproteobacteria</taxon>
        <taxon>Burkholderiales</taxon>
        <taxon>Oxalobacteraceae</taxon>
        <taxon>Telluria group</taxon>
        <taxon>Pseudoduganella</taxon>
    </lineage>
</organism>
<accession>A0AA88C6C1</accession>
<evidence type="ECO:0000313" key="2">
    <source>
        <dbReference type="Proteomes" id="UP000628442"/>
    </source>
</evidence>
<proteinExistence type="predicted"/>
<gene>
    <name evidence="1" type="ORF">GCM10007387_59790</name>
</gene>
<evidence type="ECO:0000313" key="1">
    <source>
        <dbReference type="EMBL" id="GGY69872.1"/>
    </source>
</evidence>
<dbReference type="Proteomes" id="UP000628442">
    <property type="component" value="Unassembled WGS sequence"/>
</dbReference>
<name>A0AA88C6C1_9BURK</name>
<comment type="caution">
    <text evidence="1">The sequence shown here is derived from an EMBL/GenBank/DDBJ whole genome shotgun (WGS) entry which is preliminary data.</text>
</comment>